<organism evidence="3 4">
    <name type="scientific">Dietzia cercidiphylli</name>
    <dbReference type="NCBI Taxonomy" id="498199"/>
    <lineage>
        <taxon>Bacteria</taxon>
        <taxon>Bacillati</taxon>
        <taxon>Actinomycetota</taxon>
        <taxon>Actinomycetes</taxon>
        <taxon>Mycobacteriales</taxon>
        <taxon>Dietziaceae</taxon>
        <taxon>Dietzia</taxon>
    </lineage>
</organism>
<sequence>MRTLRSIAPLVVVALILTGCAGGTDDPDAAPPGSAATVEESSPQETGSGHGEIEGAEEVAEPQLHLVSIDRTGAVGMLNLLDGTTTEPGSIDPPTAVTSDGRYLFADTGAGVEIVDSGVWTWDHVDHFHYYRTSPSVLGAVAGEGPAVVSTSGNATTGGTGVFFPESGEAVLLSNEALSEGRIEEVFRLETEPHEGLAAPLGSGALVTTVDEAGAVSGVEFHGADGSPVDGATAPCADAQGAATTRIGVVVGCADGVLLATYEEGEPQFERIAFPEGTQAPRATDFRGRKGRPAVAALAGDQGFWLLDTRAREWQFVPTDVPLVQVSAASDDDSHVVAVDRQGRVRVYDGEAGAEIAATDPLLAEAVATPETAAGIELTVDRERAYVNDPAAGVVHEIDYRGDARVARSLDTPTTPDFVAETGR</sequence>
<keyword evidence="4" id="KW-1185">Reference proteome</keyword>
<dbReference type="RefSeq" id="WP_179523842.1">
    <property type="nucleotide sequence ID" value="NZ_BAAAQG010000010.1"/>
</dbReference>
<comment type="caution">
    <text evidence="3">The sequence shown here is derived from an EMBL/GenBank/DDBJ whole genome shotgun (WGS) entry which is preliminary data.</text>
</comment>
<gene>
    <name evidence="3" type="ORF">GCM10009831_23550</name>
</gene>
<evidence type="ECO:0000256" key="2">
    <source>
        <dbReference type="SAM" id="SignalP"/>
    </source>
</evidence>
<keyword evidence="2" id="KW-0732">Signal</keyword>
<dbReference type="EMBL" id="BAAAQG010000010">
    <property type="protein sequence ID" value="GAA1713134.1"/>
    <property type="molecule type" value="Genomic_DNA"/>
</dbReference>
<protein>
    <submittedName>
        <fullName evidence="3">Lipoprotein</fullName>
    </submittedName>
</protein>
<dbReference type="PROSITE" id="PS51257">
    <property type="entry name" value="PROKAR_LIPOPROTEIN"/>
    <property type="match status" value="1"/>
</dbReference>
<keyword evidence="3" id="KW-0449">Lipoprotein</keyword>
<dbReference type="InterPro" id="IPR011047">
    <property type="entry name" value="Quinoprotein_ADH-like_sf"/>
</dbReference>
<reference evidence="3 4" key="1">
    <citation type="journal article" date="2019" name="Int. J. Syst. Evol. Microbiol.">
        <title>The Global Catalogue of Microorganisms (GCM) 10K type strain sequencing project: providing services to taxonomists for standard genome sequencing and annotation.</title>
        <authorList>
            <consortium name="The Broad Institute Genomics Platform"/>
            <consortium name="The Broad Institute Genome Sequencing Center for Infectious Disease"/>
            <person name="Wu L."/>
            <person name="Ma J."/>
        </authorList>
    </citation>
    <scope>NUCLEOTIDE SEQUENCE [LARGE SCALE GENOMIC DNA]</scope>
    <source>
        <strain evidence="3 4">JCM 16002</strain>
    </source>
</reference>
<evidence type="ECO:0000256" key="1">
    <source>
        <dbReference type="SAM" id="MobiDB-lite"/>
    </source>
</evidence>
<name>A0ABN2IWZ3_9ACTN</name>
<feature type="chain" id="PRO_5045509127" evidence="2">
    <location>
        <begin position="22"/>
        <end position="424"/>
    </location>
</feature>
<accession>A0ABN2IWZ3</accession>
<dbReference type="SUPFAM" id="SSF50998">
    <property type="entry name" value="Quinoprotein alcohol dehydrogenase-like"/>
    <property type="match status" value="1"/>
</dbReference>
<evidence type="ECO:0000313" key="4">
    <source>
        <dbReference type="Proteomes" id="UP001500383"/>
    </source>
</evidence>
<proteinExistence type="predicted"/>
<feature type="signal peptide" evidence="2">
    <location>
        <begin position="1"/>
        <end position="21"/>
    </location>
</feature>
<dbReference type="Proteomes" id="UP001500383">
    <property type="component" value="Unassembled WGS sequence"/>
</dbReference>
<feature type="region of interest" description="Disordered" evidence="1">
    <location>
        <begin position="25"/>
        <end position="52"/>
    </location>
</feature>
<evidence type="ECO:0000313" key="3">
    <source>
        <dbReference type="EMBL" id="GAA1713134.1"/>
    </source>
</evidence>